<dbReference type="PROSITE" id="PS51257">
    <property type="entry name" value="PROKAR_LIPOPROTEIN"/>
    <property type="match status" value="1"/>
</dbReference>
<reference evidence="2 3" key="1">
    <citation type="submission" date="2020-01" db="EMBL/GenBank/DDBJ databases">
        <title>Bacteria diversity of Porities sp.</title>
        <authorList>
            <person name="Wang G."/>
        </authorList>
    </citation>
    <scope>NUCLEOTIDE SEQUENCE [LARGE SCALE GENOMIC DNA]</scope>
    <source>
        <strain evidence="2 3">R33</strain>
    </source>
</reference>
<dbReference type="RefSeq" id="WP_161434261.1">
    <property type="nucleotide sequence ID" value="NZ_WXYO01000002.1"/>
</dbReference>
<gene>
    <name evidence="2" type="ORF">GTQ38_04355</name>
</gene>
<feature type="signal peptide" evidence="1">
    <location>
        <begin position="1"/>
        <end position="23"/>
    </location>
</feature>
<accession>A0A6L9E9Q4</accession>
<dbReference type="EMBL" id="WXYO01000002">
    <property type="protein sequence ID" value="NAS11219.1"/>
    <property type="molecule type" value="Genomic_DNA"/>
</dbReference>
<comment type="caution">
    <text evidence="2">The sequence shown here is derived from an EMBL/GenBank/DDBJ whole genome shotgun (WGS) entry which is preliminary data.</text>
</comment>
<feature type="chain" id="PRO_5026838117" evidence="1">
    <location>
        <begin position="24"/>
        <end position="161"/>
    </location>
</feature>
<evidence type="ECO:0000313" key="2">
    <source>
        <dbReference type="EMBL" id="NAS11219.1"/>
    </source>
</evidence>
<dbReference type="PANTHER" id="PTHR37833">
    <property type="entry name" value="LIPOPROTEIN-RELATED"/>
    <property type="match status" value="1"/>
</dbReference>
<dbReference type="InterPro" id="IPR013783">
    <property type="entry name" value="Ig-like_fold"/>
</dbReference>
<keyword evidence="3" id="KW-1185">Reference proteome</keyword>
<keyword evidence="1" id="KW-0732">Signal</keyword>
<protein>
    <submittedName>
        <fullName evidence="2">DUF1573 domain-containing protein</fullName>
    </submittedName>
</protein>
<name>A0A6L9E9Q4_9FLAO</name>
<evidence type="ECO:0000313" key="3">
    <source>
        <dbReference type="Proteomes" id="UP000475249"/>
    </source>
</evidence>
<dbReference type="Pfam" id="PF07610">
    <property type="entry name" value="DUF1573"/>
    <property type="match status" value="1"/>
</dbReference>
<sequence length="161" mass="16982">MKRTVITLSLVSVLAFMSCKENASSKINASNVEVAAQRDEAAKNLPVMTFDKSEHDFGTIEQGTPQETTFSFTNTGNAPLIITNATSSCGCTVPQYPKNTPIAPGETGELLVKFNGSGQNQVTKTVTVSANTEKGSELLRIKAFVTPKNAASTAAVGPVKQ</sequence>
<dbReference type="PANTHER" id="PTHR37833:SF1">
    <property type="entry name" value="SIGNAL PEPTIDE PROTEIN"/>
    <property type="match status" value="1"/>
</dbReference>
<proteinExistence type="predicted"/>
<dbReference type="InterPro" id="IPR011467">
    <property type="entry name" value="DUF1573"/>
</dbReference>
<dbReference type="Proteomes" id="UP000475249">
    <property type="component" value="Unassembled WGS sequence"/>
</dbReference>
<evidence type="ECO:0000256" key="1">
    <source>
        <dbReference type="SAM" id="SignalP"/>
    </source>
</evidence>
<organism evidence="2 3">
    <name type="scientific">Poritiphilus flavus</name>
    <dbReference type="NCBI Taxonomy" id="2697053"/>
    <lineage>
        <taxon>Bacteria</taxon>
        <taxon>Pseudomonadati</taxon>
        <taxon>Bacteroidota</taxon>
        <taxon>Flavobacteriia</taxon>
        <taxon>Flavobacteriales</taxon>
        <taxon>Flavobacteriaceae</taxon>
        <taxon>Poritiphilus</taxon>
    </lineage>
</organism>
<dbReference type="AlphaFoldDB" id="A0A6L9E9Q4"/>
<dbReference type="Gene3D" id="2.60.40.10">
    <property type="entry name" value="Immunoglobulins"/>
    <property type="match status" value="1"/>
</dbReference>